<dbReference type="EMBL" id="JBHEZZ010000014">
    <property type="protein sequence ID" value="MFC1404310.1"/>
    <property type="molecule type" value="Genomic_DNA"/>
</dbReference>
<organism evidence="2 3">
    <name type="scientific">Streptacidiphilus cavernicola</name>
    <dbReference type="NCBI Taxonomy" id="3342716"/>
    <lineage>
        <taxon>Bacteria</taxon>
        <taxon>Bacillati</taxon>
        <taxon>Actinomycetota</taxon>
        <taxon>Actinomycetes</taxon>
        <taxon>Kitasatosporales</taxon>
        <taxon>Streptomycetaceae</taxon>
        <taxon>Streptacidiphilus</taxon>
    </lineage>
</organism>
<evidence type="ECO:0000313" key="3">
    <source>
        <dbReference type="Proteomes" id="UP001592528"/>
    </source>
</evidence>
<keyword evidence="1" id="KW-0812">Transmembrane</keyword>
<proteinExistence type="predicted"/>
<feature type="transmembrane region" description="Helical" evidence="1">
    <location>
        <begin position="21"/>
        <end position="38"/>
    </location>
</feature>
<reference evidence="2 3" key="1">
    <citation type="submission" date="2024-09" db="EMBL/GenBank/DDBJ databases">
        <authorList>
            <person name="Lee S.D."/>
        </authorList>
    </citation>
    <scope>NUCLEOTIDE SEQUENCE [LARGE SCALE GENOMIC DNA]</scope>
    <source>
        <strain evidence="2 3">N1-5</strain>
    </source>
</reference>
<accession>A0ABV6US70</accession>
<feature type="transmembrane region" description="Helical" evidence="1">
    <location>
        <begin position="44"/>
        <end position="62"/>
    </location>
</feature>
<keyword evidence="1" id="KW-1133">Transmembrane helix</keyword>
<dbReference type="RefSeq" id="WP_051726451.1">
    <property type="nucleotide sequence ID" value="NZ_JBHEZZ010000014.1"/>
</dbReference>
<name>A0ABV6US70_9ACTN</name>
<evidence type="ECO:0000313" key="2">
    <source>
        <dbReference type="EMBL" id="MFC1404310.1"/>
    </source>
</evidence>
<sequence length="189" mass="19985">MRGTYALARVVVIRATVARTLLWIGVVGMLAGLLIPSVTGRRHGVMIGAAAGVLAALLGLLLRSRWYRARIAAADKAAFAVTLEPPQATRRRLARDNALWLLVGMIAVCAAALAAAPAAGMAVFGYGFGLFLATRLTARWERANETLVWARTEDARLLGRRSRIGAFATTGPAAGQVRPVVKGAARTRG</sequence>
<comment type="caution">
    <text evidence="2">The sequence shown here is derived from an EMBL/GenBank/DDBJ whole genome shotgun (WGS) entry which is preliminary data.</text>
</comment>
<evidence type="ECO:0000256" key="1">
    <source>
        <dbReference type="SAM" id="Phobius"/>
    </source>
</evidence>
<gene>
    <name evidence="2" type="ORF">ACEZDJ_23740</name>
</gene>
<dbReference type="Proteomes" id="UP001592528">
    <property type="component" value="Unassembled WGS sequence"/>
</dbReference>
<evidence type="ECO:0008006" key="4">
    <source>
        <dbReference type="Google" id="ProtNLM"/>
    </source>
</evidence>
<keyword evidence="1" id="KW-0472">Membrane</keyword>
<protein>
    <recommendedName>
        <fullName evidence="4">Integral membrane protein</fullName>
    </recommendedName>
</protein>
<feature type="transmembrane region" description="Helical" evidence="1">
    <location>
        <begin position="98"/>
        <end position="115"/>
    </location>
</feature>
<keyword evidence="3" id="KW-1185">Reference proteome</keyword>